<protein>
    <submittedName>
        <fullName evidence="2">Uncharacterized protein</fullName>
    </submittedName>
</protein>
<organism evidence="2 3">
    <name type="scientific">Trichoderma simmonsii</name>
    <dbReference type="NCBI Taxonomy" id="1491479"/>
    <lineage>
        <taxon>Eukaryota</taxon>
        <taxon>Fungi</taxon>
        <taxon>Dikarya</taxon>
        <taxon>Ascomycota</taxon>
        <taxon>Pezizomycotina</taxon>
        <taxon>Sordariomycetes</taxon>
        <taxon>Hypocreomycetidae</taxon>
        <taxon>Hypocreales</taxon>
        <taxon>Hypocreaceae</taxon>
        <taxon>Trichoderma</taxon>
    </lineage>
</organism>
<dbReference type="AlphaFoldDB" id="A0A8G0PFB8"/>
<keyword evidence="1" id="KW-1133">Transmembrane helix</keyword>
<name>A0A8G0PFB8_9HYPO</name>
<dbReference type="EMBL" id="CP075866">
    <property type="protein sequence ID" value="QYS98447.1"/>
    <property type="molecule type" value="Genomic_DNA"/>
</dbReference>
<keyword evidence="1" id="KW-0812">Transmembrane</keyword>
<feature type="transmembrane region" description="Helical" evidence="1">
    <location>
        <begin position="48"/>
        <end position="68"/>
    </location>
</feature>
<evidence type="ECO:0000313" key="2">
    <source>
        <dbReference type="EMBL" id="QYS98447.1"/>
    </source>
</evidence>
<keyword evidence="1" id="KW-0472">Membrane</keyword>
<keyword evidence="3" id="KW-1185">Reference proteome</keyword>
<sequence length="138" mass="16117">MGPCVVVFYSVHITGLYSSLSSFIRTLLLFYFFSSLSLFHFLTSSICVLHACFDLVVCINLIIDIVVFSRNRTAYDLKGGEEGHGHLVSFYKWIGGKWEKRMKKKNYYFLTFAGLYWLWGQGMLWLIAMRWQQATENK</sequence>
<evidence type="ECO:0000256" key="1">
    <source>
        <dbReference type="SAM" id="Phobius"/>
    </source>
</evidence>
<accession>A0A8G0PFB8</accession>
<feature type="transmembrane region" description="Helical" evidence="1">
    <location>
        <begin position="107"/>
        <end position="128"/>
    </location>
</feature>
<gene>
    <name evidence="2" type="ORF">H0G86_005626</name>
</gene>
<reference evidence="2 3" key="1">
    <citation type="journal article" date="2021" name="BMC Genomics">
        <title>Telomere-to-telomere genome assembly of asparaginase-producing Trichoderma simmonsii.</title>
        <authorList>
            <person name="Chung D."/>
            <person name="Kwon Y.M."/>
            <person name="Yang Y."/>
        </authorList>
    </citation>
    <scope>NUCLEOTIDE SEQUENCE [LARGE SCALE GENOMIC DNA]</scope>
    <source>
        <strain evidence="2 3">GH-Sj1</strain>
    </source>
</reference>
<evidence type="ECO:0000313" key="3">
    <source>
        <dbReference type="Proteomes" id="UP000826661"/>
    </source>
</evidence>
<dbReference type="Proteomes" id="UP000826661">
    <property type="component" value="Chromosome III"/>
</dbReference>
<proteinExistence type="predicted"/>